<dbReference type="EMBL" id="CM042021">
    <property type="protein sequence ID" value="KAI3819715.1"/>
    <property type="molecule type" value="Genomic_DNA"/>
</dbReference>
<sequence>MLLHSANSNVITSQNEKTSDRGCEKGKSISEDVEEFVLRFCALDGCSEDFDMNENGDEGYVDMSHMYPYSIEKNSNKTENFIFACEEEVFEYKFGKSNVVGSNDSTKRTSQGSIPKAVFKPVEISPKKVKTFFICHDELHIAIDCAYNPLINMPKKSVDSKIGESSKYKPFKRLVRGPSSSGSPTRILECLQVPSSYEAGRHGEYKDEEGYHDVENVHDDANYSHFYPPDHQQDQPEVPVSVSNAVVNELFDEYVVVLVKDKGKGTAIDDDIQSSQILATLIDDNLQINKDLDDEFTRRSLMEMQIEAYFEEMAERELIENDMAETAAS</sequence>
<proteinExistence type="predicted"/>
<comment type="caution">
    <text evidence="1">The sequence shown here is derived from an EMBL/GenBank/DDBJ whole genome shotgun (WGS) entry which is preliminary data.</text>
</comment>
<name>A0ACB9JIY4_9ASTR</name>
<reference evidence="1 2" key="2">
    <citation type="journal article" date="2022" name="Mol. Ecol. Resour.">
        <title>The genomes of chicory, endive, great burdock and yacon provide insights into Asteraceae paleo-polyploidization history and plant inulin production.</title>
        <authorList>
            <person name="Fan W."/>
            <person name="Wang S."/>
            <person name="Wang H."/>
            <person name="Wang A."/>
            <person name="Jiang F."/>
            <person name="Liu H."/>
            <person name="Zhao H."/>
            <person name="Xu D."/>
            <person name="Zhang Y."/>
        </authorList>
    </citation>
    <scope>NUCLEOTIDE SEQUENCE [LARGE SCALE GENOMIC DNA]</scope>
    <source>
        <strain evidence="2">cv. Yunnan</strain>
        <tissue evidence="1">Leaves</tissue>
    </source>
</reference>
<evidence type="ECO:0000313" key="2">
    <source>
        <dbReference type="Proteomes" id="UP001056120"/>
    </source>
</evidence>
<keyword evidence="2" id="KW-1185">Reference proteome</keyword>
<accession>A0ACB9JIY4</accession>
<organism evidence="1 2">
    <name type="scientific">Smallanthus sonchifolius</name>
    <dbReference type="NCBI Taxonomy" id="185202"/>
    <lineage>
        <taxon>Eukaryota</taxon>
        <taxon>Viridiplantae</taxon>
        <taxon>Streptophyta</taxon>
        <taxon>Embryophyta</taxon>
        <taxon>Tracheophyta</taxon>
        <taxon>Spermatophyta</taxon>
        <taxon>Magnoliopsida</taxon>
        <taxon>eudicotyledons</taxon>
        <taxon>Gunneridae</taxon>
        <taxon>Pentapetalae</taxon>
        <taxon>asterids</taxon>
        <taxon>campanulids</taxon>
        <taxon>Asterales</taxon>
        <taxon>Asteraceae</taxon>
        <taxon>Asteroideae</taxon>
        <taxon>Heliantheae alliance</taxon>
        <taxon>Millerieae</taxon>
        <taxon>Smallanthus</taxon>
    </lineage>
</organism>
<evidence type="ECO:0000313" key="1">
    <source>
        <dbReference type="EMBL" id="KAI3819715.1"/>
    </source>
</evidence>
<protein>
    <submittedName>
        <fullName evidence="1">Uncharacterized protein</fullName>
    </submittedName>
</protein>
<reference evidence="2" key="1">
    <citation type="journal article" date="2022" name="Mol. Ecol. Resour.">
        <title>The genomes of chicory, endive, great burdock and yacon provide insights into Asteraceae palaeo-polyploidization history and plant inulin production.</title>
        <authorList>
            <person name="Fan W."/>
            <person name="Wang S."/>
            <person name="Wang H."/>
            <person name="Wang A."/>
            <person name="Jiang F."/>
            <person name="Liu H."/>
            <person name="Zhao H."/>
            <person name="Xu D."/>
            <person name="Zhang Y."/>
        </authorList>
    </citation>
    <scope>NUCLEOTIDE SEQUENCE [LARGE SCALE GENOMIC DNA]</scope>
    <source>
        <strain evidence="2">cv. Yunnan</strain>
    </source>
</reference>
<gene>
    <name evidence="1" type="ORF">L1987_13563</name>
</gene>
<dbReference type="Proteomes" id="UP001056120">
    <property type="component" value="Linkage Group LG04"/>
</dbReference>